<sequence>MTPQCMARPLGGRIGHPGHALHALGKPPCPSSGPSPAAVLRRGRRQGRLVCSVGGFRSRRGLAQLFSSARLIAQTSGKLTPVSAVSFPVSVLRPLLSLARKLPNRPERPLARAVSFRKRPDFLRRARCKDNVPASLKHFISTRTIERK</sequence>
<proteinExistence type="predicted"/>
<organism evidence="1 2">
    <name type="scientific">Synaphobranchus kaupii</name>
    <name type="common">Kaup's arrowtooth eel</name>
    <dbReference type="NCBI Taxonomy" id="118154"/>
    <lineage>
        <taxon>Eukaryota</taxon>
        <taxon>Metazoa</taxon>
        <taxon>Chordata</taxon>
        <taxon>Craniata</taxon>
        <taxon>Vertebrata</taxon>
        <taxon>Euteleostomi</taxon>
        <taxon>Actinopterygii</taxon>
        <taxon>Neopterygii</taxon>
        <taxon>Teleostei</taxon>
        <taxon>Anguilliformes</taxon>
        <taxon>Synaphobranchidae</taxon>
        <taxon>Synaphobranchus</taxon>
    </lineage>
</organism>
<accession>A0A9Q1F781</accession>
<keyword evidence="2" id="KW-1185">Reference proteome</keyword>
<evidence type="ECO:0000313" key="1">
    <source>
        <dbReference type="EMBL" id="KAJ8352487.1"/>
    </source>
</evidence>
<gene>
    <name evidence="1" type="ORF">SKAU_G00239630</name>
</gene>
<protein>
    <submittedName>
        <fullName evidence="1">Uncharacterized protein</fullName>
    </submittedName>
</protein>
<dbReference type="Proteomes" id="UP001152622">
    <property type="component" value="Chromosome 8"/>
</dbReference>
<name>A0A9Q1F781_SYNKA</name>
<dbReference type="AlphaFoldDB" id="A0A9Q1F781"/>
<reference evidence="1" key="1">
    <citation type="journal article" date="2023" name="Science">
        <title>Genome structures resolve the early diversification of teleost fishes.</title>
        <authorList>
            <person name="Parey E."/>
            <person name="Louis A."/>
            <person name="Montfort J."/>
            <person name="Bouchez O."/>
            <person name="Roques C."/>
            <person name="Iampietro C."/>
            <person name="Lluch J."/>
            <person name="Castinel A."/>
            <person name="Donnadieu C."/>
            <person name="Desvignes T."/>
            <person name="Floi Bucao C."/>
            <person name="Jouanno E."/>
            <person name="Wen M."/>
            <person name="Mejri S."/>
            <person name="Dirks R."/>
            <person name="Jansen H."/>
            <person name="Henkel C."/>
            <person name="Chen W.J."/>
            <person name="Zahm M."/>
            <person name="Cabau C."/>
            <person name="Klopp C."/>
            <person name="Thompson A.W."/>
            <person name="Robinson-Rechavi M."/>
            <person name="Braasch I."/>
            <person name="Lecointre G."/>
            <person name="Bobe J."/>
            <person name="Postlethwait J.H."/>
            <person name="Berthelot C."/>
            <person name="Roest Crollius H."/>
            <person name="Guiguen Y."/>
        </authorList>
    </citation>
    <scope>NUCLEOTIDE SEQUENCE</scope>
    <source>
        <strain evidence="1">WJC10195</strain>
    </source>
</reference>
<dbReference type="EMBL" id="JAINUF010000008">
    <property type="protein sequence ID" value="KAJ8352487.1"/>
    <property type="molecule type" value="Genomic_DNA"/>
</dbReference>
<comment type="caution">
    <text evidence="1">The sequence shown here is derived from an EMBL/GenBank/DDBJ whole genome shotgun (WGS) entry which is preliminary data.</text>
</comment>
<evidence type="ECO:0000313" key="2">
    <source>
        <dbReference type="Proteomes" id="UP001152622"/>
    </source>
</evidence>